<protein>
    <submittedName>
        <fullName evidence="8">Uncharacterized protein</fullName>
    </submittedName>
</protein>
<dbReference type="Proteomes" id="UP000077266">
    <property type="component" value="Unassembled WGS sequence"/>
</dbReference>
<name>A0A165J5U2_EXIGL</name>
<evidence type="ECO:0000256" key="1">
    <source>
        <dbReference type="ARBA" id="ARBA00004173"/>
    </source>
</evidence>
<evidence type="ECO:0000256" key="2">
    <source>
        <dbReference type="ARBA" id="ARBA00010152"/>
    </source>
</evidence>
<dbReference type="Pfam" id="PF09809">
    <property type="entry name" value="MRP-L27"/>
    <property type="match status" value="1"/>
</dbReference>
<organism evidence="8 9">
    <name type="scientific">Exidia glandulosa HHB12029</name>
    <dbReference type="NCBI Taxonomy" id="1314781"/>
    <lineage>
        <taxon>Eukaryota</taxon>
        <taxon>Fungi</taxon>
        <taxon>Dikarya</taxon>
        <taxon>Basidiomycota</taxon>
        <taxon>Agaricomycotina</taxon>
        <taxon>Agaricomycetes</taxon>
        <taxon>Auriculariales</taxon>
        <taxon>Exidiaceae</taxon>
        <taxon>Exidia</taxon>
    </lineage>
</organism>
<keyword evidence="9" id="KW-1185">Reference proteome</keyword>
<dbReference type="AlphaFoldDB" id="A0A165J5U2"/>
<dbReference type="InterPro" id="IPR019189">
    <property type="entry name" value="Ribosomal_mL41"/>
</dbReference>
<dbReference type="PANTHER" id="PTHR21338">
    <property type="entry name" value="MITOCHONDRIAL RIBOSOMAL PROTEIN L41"/>
    <property type="match status" value="1"/>
</dbReference>
<evidence type="ECO:0000256" key="5">
    <source>
        <dbReference type="ARBA" id="ARBA00023128"/>
    </source>
</evidence>
<evidence type="ECO:0000256" key="7">
    <source>
        <dbReference type="SAM" id="MobiDB-lite"/>
    </source>
</evidence>
<feature type="compositionally biased region" description="Polar residues" evidence="7">
    <location>
        <begin position="118"/>
        <end position="141"/>
    </location>
</feature>
<dbReference type="GO" id="GO:0006412">
    <property type="term" value="P:translation"/>
    <property type="evidence" value="ECO:0007669"/>
    <property type="project" value="TreeGrafter"/>
</dbReference>
<evidence type="ECO:0000313" key="9">
    <source>
        <dbReference type="Proteomes" id="UP000077266"/>
    </source>
</evidence>
<accession>A0A165J5U2</accession>
<reference evidence="8 9" key="1">
    <citation type="journal article" date="2016" name="Mol. Biol. Evol.">
        <title>Comparative Genomics of Early-Diverging Mushroom-Forming Fungi Provides Insights into the Origins of Lignocellulose Decay Capabilities.</title>
        <authorList>
            <person name="Nagy L.G."/>
            <person name="Riley R."/>
            <person name="Tritt A."/>
            <person name="Adam C."/>
            <person name="Daum C."/>
            <person name="Floudas D."/>
            <person name="Sun H."/>
            <person name="Yadav J.S."/>
            <person name="Pangilinan J."/>
            <person name="Larsson K.H."/>
            <person name="Matsuura K."/>
            <person name="Barry K."/>
            <person name="Labutti K."/>
            <person name="Kuo R."/>
            <person name="Ohm R.A."/>
            <person name="Bhattacharya S.S."/>
            <person name="Shirouzu T."/>
            <person name="Yoshinaga Y."/>
            <person name="Martin F.M."/>
            <person name="Grigoriev I.V."/>
            <person name="Hibbett D.S."/>
        </authorList>
    </citation>
    <scope>NUCLEOTIDE SEQUENCE [LARGE SCALE GENOMIC DNA]</scope>
    <source>
        <strain evidence="8 9">HHB12029</strain>
    </source>
</reference>
<sequence>MRPTVAALGKASRRPLIGKRANKDFYKGYGAARLPGGHRTGAPGKHVIAGKAKYRVIDEQVRVFVAPPIEHILSSPLKPYVYREVPEKGPDDGPYQQQHLGGFPGEYWLRVMRERHGSSTAGSTQAAPAVNAPTTSSATSA</sequence>
<keyword evidence="6" id="KW-0687">Ribonucleoprotein</keyword>
<proteinExistence type="inferred from homology"/>
<dbReference type="GO" id="GO:0005762">
    <property type="term" value="C:mitochondrial large ribosomal subunit"/>
    <property type="evidence" value="ECO:0007669"/>
    <property type="project" value="InterPro"/>
</dbReference>
<evidence type="ECO:0000256" key="4">
    <source>
        <dbReference type="ARBA" id="ARBA00022980"/>
    </source>
</evidence>
<dbReference type="GO" id="GO:0003735">
    <property type="term" value="F:structural constituent of ribosome"/>
    <property type="evidence" value="ECO:0007669"/>
    <property type="project" value="InterPro"/>
</dbReference>
<gene>
    <name evidence="8" type="ORF">EXIGLDRAFT_737121</name>
</gene>
<comment type="similarity">
    <text evidence="2">Belongs to the mitochondrion-specific ribosomal protein mL41 family.</text>
</comment>
<evidence type="ECO:0000256" key="3">
    <source>
        <dbReference type="ARBA" id="ARBA00022946"/>
    </source>
</evidence>
<feature type="region of interest" description="Disordered" evidence="7">
    <location>
        <begin position="114"/>
        <end position="141"/>
    </location>
</feature>
<dbReference type="InParanoid" id="A0A165J5U2"/>
<dbReference type="OrthoDB" id="408933at2759"/>
<keyword evidence="5" id="KW-0496">Mitochondrion</keyword>
<evidence type="ECO:0000256" key="6">
    <source>
        <dbReference type="ARBA" id="ARBA00023274"/>
    </source>
</evidence>
<comment type="subcellular location">
    <subcellularLocation>
        <location evidence="1">Mitochondrion</location>
    </subcellularLocation>
</comment>
<dbReference type="PANTHER" id="PTHR21338:SF0">
    <property type="entry name" value="LARGE RIBOSOMAL SUBUNIT PROTEIN ML41"/>
    <property type="match status" value="1"/>
</dbReference>
<evidence type="ECO:0000313" key="8">
    <source>
        <dbReference type="EMBL" id="KZV94371.1"/>
    </source>
</evidence>
<keyword evidence="3" id="KW-0809">Transit peptide</keyword>
<dbReference type="EMBL" id="KV425974">
    <property type="protein sequence ID" value="KZV94371.1"/>
    <property type="molecule type" value="Genomic_DNA"/>
</dbReference>
<keyword evidence="4" id="KW-0689">Ribosomal protein</keyword>